<proteinExistence type="predicted"/>
<organism evidence="1 2">
    <name type="scientific">Methylacidiphilum infernorum (isolate V4)</name>
    <name type="common">Methylokorus infernorum (strain V4)</name>
    <dbReference type="NCBI Taxonomy" id="481448"/>
    <lineage>
        <taxon>Bacteria</taxon>
        <taxon>Pseudomonadati</taxon>
        <taxon>Verrucomicrobiota</taxon>
        <taxon>Methylacidiphilae</taxon>
        <taxon>Methylacidiphilales</taxon>
        <taxon>Methylacidiphilaceae</taxon>
        <taxon>Methylacidiphilum (ex Ratnadevi et al. 2023)</taxon>
    </lineage>
</organism>
<reference evidence="1 2" key="1">
    <citation type="journal article" date="2008" name="Biol. Direct">
        <title>Complete genome sequence of the extremely acidophilic methanotroph isolate V4, Methylacidiphilum infernorum, a representative of the bacterial phylum Verrucomicrobia.</title>
        <authorList>
            <person name="Hou S."/>
            <person name="Makarova K.S."/>
            <person name="Saw J.H."/>
            <person name="Senin P."/>
            <person name="Ly B.V."/>
            <person name="Zhou Z."/>
            <person name="Ren Y."/>
            <person name="Wang J."/>
            <person name="Galperin M.Y."/>
            <person name="Omelchenko M.V."/>
            <person name="Wolf Y.I."/>
            <person name="Yutin N."/>
            <person name="Koonin E.V."/>
            <person name="Stott M.B."/>
            <person name="Mountain B.W."/>
            <person name="Crowe M.A."/>
            <person name="Smirnova A.V."/>
            <person name="Dunfield P.F."/>
            <person name="Feng L."/>
            <person name="Wang L."/>
            <person name="Alam M."/>
        </authorList>
    </citation>
    <scope>NUCLEOTIDE SEQUENCE [LARGE SCALE GENOMIC DNA]</scope>
    <source>
        <strain evidence="2">Isolate V4</strain>
    </source>
</reference>
<name>B3DZG2_METI4</name>
<dbReference type="HOGENOM" id="CLU_2880710_0_0_0"/>
<dbReference type="EMBL" id="CP000975">
    <property type="protein sequence ID" value="ACD82579.1"/>
    <property type="molecule type" value="Genomic_DNA"/>
</dbReference>
<dbReference type="STRING" id="481448.Minf_0521"/>
<dbReference type="KEGG" id="min:Minf_0521"/>
<gene>
    <name evidence="1" type="ordered locus">Minf_0521</name>
</gene>
<sequence length="63" mass="7500">MSSWIGDLARKRTYISQGRKTGTFPHEFHLFFYLFLDPLQVDQPQGICFFHIPPFLEGFILFF</sequence>
<dbReference type="Proteomes" id="UP000009149">
    <property type="component" value="Chromosome"/>
</dbReference>
<evidence type="ECO:0000313" key="1">
    <source>
        <dbReference type="EMBL" id="ACD82579.1"/>
    </source>
</evidence>
<evidence type="ECO:0000313" key="2">
    <source>
        <dbReference type="Proteomes" id="UP000009149"/>
    </source>
</evidence>
<dbReference type="AlphaFoldDB" id="B3DZG2"/>
<protein>
    <submittedName>
        <fullName evidence="1">Uncharacterized protein</fullName>
    </submittedName>
</protein>
<accession>B3DZG2</accession>